<sequence length="213" mass="24219">MEPFGIVHARVAPLDRADVDTDALLPKQFMKSIARSGFGAHLFDAWRYLDPGHPGKPPAERRPNPDFVLNQPRYQGARILLARDNFGCGSSREHALWALAEYGFRVILAPSFGDIFFDNCFKNGVLPLRLPAARIDALFAQVRASEDYRLTIDLPDEELRLPDGSGWPLQVDPFRRHCLLHGLDDIALTLQRADEIRDYEARRRVLEPWLFAS</sequence>
<gene>
    <name evidence="10 12" type="primary">leuD</name>
    <name evidence="12" type="ORF">DI564_09440</name>
</gene>
<keyword evidence="6 10" id="KW-0432">Leucine biosynthesis</keyword>
<evidence type="ECO:0000313" key="13">
    <source>
        <dbReference type="Proteomes" id="UP000249046"/>
    </source>
</evidence>
<accession>A0A2W5KGY8</accession>
<comment type="function">
    <text evidence="2 10">Catalyzes the isomerization between 2-isopropylmalate and 3-isopropylmalate, via the formation of 2-isopropylmaleate.</text>
</comment>
<evidence type="ECO:0000256" key="2">
    <source>
        <dbReference type="ARBA" id="ARBA00002695"/>
    </source>
</evidence>
<dbReference type="UniPathway" id="UPA00048">
    <property type="reaction ID" value="UER00071"/>
</dbReference>
<keyword evidence="7 10" id="KW-0028">Amino-acid biosynthesis</keyword>
<comment type="similarity">
    <text evidence="4 10">Belongs to the LeuD family. LeuD type 1 subfamily.</text>
</comment>
<dbReference type="EC" id="4.2.1.33" evidence="10"/>
<evidence type="ECO:0000259" key="11">
    <source>
        <dbReference type="Pfam" id="PF00694"/>
    </source>
</evidence>
<comment type="subunit">
    <text evidence="5 10">Heterodimer of LeuC and LeuD.</text>
</comment>
<keyword evidence="9 10" id="KW-0100">Branched-chain amino acid biosynthesis</keyword>
<dbReference type="InterPro" id="IPR000573">
    <property type="entry name" value="AconitaseA/IPMdHydase_ssu_swvl"/>
</dbReference>
<dbReference type="PANTHER" id="PTHR43345:SF5">
    <property type="entry name" value="3-ISOPROPYLMALATE DEHYDRATASE SMALL SUBUNIT"/>
    <property type="match status" value="1"/>
</dbReference>
<dbReference type="Pfam" id="PF00694">
    <property type="entry name" value="Aconitase_C"/>
    <property type="match status" value="1"/>
</dbReference>
<evidence type="ECO:0000256" key="9">
    <source>
        <dbReference type="ARBA" id="ARBA00023304"/>
    </source>
</evidence>
<organism evidence="12 13">
    <name type="scientific">Rhodanobacter denitrificans</name>
    <dbReference type="NCBI Taxonomy" id="666685"/>
    <lineage>
        <taxon>Bacteria</taxon>
        <taxon>Pseudomonadati</taxon>
        <taxon>Pseudomonadota</taxon>
        <taxon>Gammaproteobacteria</taxon>
        <taxon>Lysobacterales</taxon>
        <taxon>Rhodanobacteraceae</taxon>
        <taxon>Rhodanobacter</taxon>
    </lineage>
</organism>
<evidence type="ECO:0000313" key="12">
    <source>
        <dbReference type="EMBL" id="PZQ14718.1"/>
    </source>
</evidence>
<dbReference type="GO" id="GO:0009098">
    <property type="term" value="P:L-leucine biosynthetic process"/>
    <property type="evidence" value="ECO:0007669"/>
    <property type="project" value="UniProtKB-UniRule"/>
</dbReference>
<dbReference type="SUPFAM" id="SSF52016">
    <property type="entry name" value="LeuD/IlvD-like"/>
    <property type="match status" value="1"/>
</dbReference>
<reference evidence="12 13" key="1">
    <citation type="submission" date="2017-08" db="EMBL/GenBank/DDBJ databases">
        <title>Infants hospitalized years apart are colonized by the same room-sourced microbial strains.</title>
        <authorList>
            <person name="Brooks B."/>
            <person name="Olm M.R."/>
            <person name="Firek B.A."/>
            <person name="Baker R."/>
            <person name="Thomas B.C."/>
            <person name="Morowitz M.J."/>
            <person name="Banfield J.F."/>
        </authorList>
    </citation>
    <scope>NUCLEOTIDE SEQUENCE [LARGE SCALE GENOMIC DNA]</scope>
    <source>
        <strain evidence="12">S2_005_003_R2_42</strain>
    </source>
</reference>
<dbReference type="InterPro" id="IPR033940">
    <property type="entry name" value="IPMI_Swivel"/>
</dbReference>
<comment type="catalytic activity">
    <reaction evidence="1 10">
        <text>(2R,3S)-3-isopropylmalate = (2S)-2-isopropylmalate</text>
        <dbReference type="Rhea" id="RHEA:32287"/>
        <dbReference type="ChEBI" id="CHEBI:1178"/>
        <dbReference type="ChEBI" id="CHEBI:35121"/>
        <dbReference type="EC" id="4.2.1.33"/>
    </reaction>
</comment>
<evidence type="ECO:0000256" key="1">
    <source>
        <dbReference type="ARBA" id="ARBA00000491"/>
    </source>
</evidence>
<dbReference type="NCBIfam" id="TIGR00171">
    <property type="entry name" value="leuD"/>
    <property type="match status" value="1"/>
</dbReference>
<dbReference type="GO" id="GO:0003861">
    <property type="term" value="F:3-isopropylmalate dehydratase activity"/>
    <property type="evidence" value="ECO:0007669"/>
    <property type="project" value="UniProtKB-UniRule"/>
</dbReference>
<dbReference type="CDD" id="cd01577">
    <property type="entry name" value="IPMI_Swivel"/>
    <property type="match status" value="1"/>
</dbReference>
<evidence type="ECO:0000256" key="8">
    <source>
        <dbReference type="ARBA" id="ARBA00023239"/>
    </source>
</evidence>
<evidence type="ECO:0000256" key="6">
    <source>
        <dbReference type="ARBA" id="ARBA00022430"/>
    </source>
</evidence>
<evidence type="ECO:0000256" key="3">
    <source>
        <dbReference type="ARBA" id="ARBA00004729"/>
    </source>
</evidence>
<name>A0A2W5KGY8_9GAMM</name>
<evidence type="ECO:0000256" key="5">
    <source>
        <dbReference type="ARBA" id="ARBA00011271"/>
    </source>
</evidence>
<dbReference type="PANTHER" id="PTHR43345">
    <property type="entry name" value="3-ISOPROPYLMALATE DEHYDRATASE SMALL SUBUNIT 2-RELATED-RELATED"/>
    <property type="match status" value="1"/>
</dbReference>
<evidence type="ECO:0000256" key="10">
    <source>
        <dbReference type="HAMAP-Rule" id="MF_01031"/>
    </source>
</evidence>
<dbReference type="Gene3D" id="3.20.19.10">
    <property type="entry name" value="Aconitase, domain 4"/>
    <property type="match status" value="1"/>
</dbReference>
<comment type="caution">
    <text evidence="12">The sequence shown here is derived from an EMBL/GenBank/DDBJ whole genome shotgun (WGS) entry which is preliminary data.</text>
</comment>
<keyword evidence="8 10" id="KW-0456">Lyase</keyword>
<comment type="pathway">
    <text evidence="3 10">Amino-acid biosynthesis; L-leucine biosynthesis; L-leucine from 3-methyl-2-oxobutanoate: step 2/4.</text>
</comment>
<dbReference type="AlphaFoldDB" id="A0A2W5KGY8"/>
<dbReference type="InterPro" id="IPR050075">
    <property type="entry name" value="LeuD"/>
</dbReference>
<dbReference type="FunFam" id="3.20.19.10:FF:000003">
    <property type="entry name" value="3-isopropylmalate dehydratase small subunit"/>
    <property type="match status" value="1"/>
</dbReference>
<dbReference type="Proteomes" id="UP000249046">
    <property type="component" value="Unassembled WGS sequence"/>
</dbReference>
<dbReference type="InterPro" id="IPR015928">
    <property type="entry name" value="Aconitase/3IPM_dehydase_swvl"/>
</dbReference>
<dbReference type="EMBL" id="QFPO01000007">
    <property type="protein sequence ID" value="PZQ14718.1"/>
    <property type="molecule type" value="Genomic_DNA"/>
</dbReference>
<dbReference type="HAMAP" id="MF_01031">
    <property type="entry name" value="LeuD_type1"/>
    <property type="match status" value="1"/>
</dbReference>
<proteinExistence type="inferred from homology"/>
<dbReference type="InterPro" id="IPR004431">
    <property type="entry name" value="3-IsopropMal_deHydase_ssu"/>
</dbReference>
<protein>
    <recommendedName>
        <fullName evidence="10">3-isopropylmalate dehydratase small subunit</fullName>
        <ecNumber evidence="10">4.2.1.33</ecNumber>
    </recommendedName>
    <alternativeName>
        <fullName evidence="10">Alpha-IPM isomerase</fullName>
        <shortName evidence="10">IPMI</shortName>
    </alternativeName>
    <alternativeName>
        <fullName evidence="10">Isopropylmalate isomerase</fullName>
    </alternativeName>
</protein>
<dbReference type="NCBIfam" id="NF002458">
    <property type="entry name" value="PRK01641.1"/>
    <property type="match status" value="1"/>
</dbReference>
<evidence type="ECO:0000256" key="7">
    <source>
        <dbReference type="ARBA" id="ARBA00022605"/>
    </source>
</evidence>
<evidence type="ECO:0000256" key="4">
    <source>
        <dbReference type="ARBA" id="ARBA00009845"/>
    </source>
</evidence>
<feature type="domain" description="Aconitase A/isopropylmalate dehydratase small subunit swivel" evidence="11">
    <location>
        <begin position="4"/>
        <end position="132"/>
    </location>
</feature>
<dbReference type="GO" id="GO:0009316">
    <property type="term" value="C:3-isopropylmalate dehydratase complex"/>
    <property type="evidence" value="ECO:0007669"/>
    <property type="project" value="InterPro"/>
</dbReference>